<dbReference type="RefSeq" id="XP_016437584.1">
    <property type="nucleotide sequence ID" value="XM_016582098.1"/>
</dbReference>
<accession>A0A1S3XCN3</accession>
<dbReference type="PANTHER" id="PTHR22835">
    <property type="entry name" value="ZINC FINGER FYVE DOMAIN CONTAINING PROTEIN"/>
    <property type="match status" value="1"/>
</dbReference>
<evidence type="ECO:0000256" key="1">
    <source>
        <dbReference type="ARBA" id="ARBA00008668"/>
    </source>
</evidence>
<dbReference type="CDD" id="cd01837">
    <property type="entry name" value="SGNH_plant_lipase_like"/>
    <property type="match status" value="1"/>
</dbReference>
<comment type="similarity">
    <text evidence="1">Belongs to the 'GDSL' lipolytic enzyme family.</text>
</comment>
<dbReference type="KEGG" id="nta:107763609"/>
<protein>
    <submittedName>
        <fullName evidence="6">Acetylajmalan esterase-like</fullName>
    </submittedName>
</protein>
<name>A0A1S3XCN3_TOBAC</name>
<dbReference type="GO" id="GO:0016788">
    <property type="term" value="F:hydrolase activity, acting on ester bonds"/>
    <property type="evidence" value="ECO:0007669"/>
    <property type="project" value="InterPro"/>
</dbReference>
<proteinExistence type="inferred from homology"/>
<dbReference type="SUPFAM" id="SSF52266">
    <property type="entry name" value="SGNH hydrolase"/>
    <property type="match status" value="1"/>
</dbReference>
<dbReference type="PANTHER" id="PTHR22835:SF680">
    <property type="entry name" value="ACETYLAJMALAN ESTERASE-LIKE"/>
    <property type="match status" value="1"/>
</dbReference>
<dbReference type="OrthoDB" id="1600564at2759"/>
<keyword evidence="3" id="KW-0378">Hydrolase</keyword>
<gene>
    <name evidence="6" type="primary">LOC107763609</name>
</gene>
<dbReference type="Proteomes" id="UP000790787">
    <property type="component" value="Chromosome 20"/>
</dbReference>
<evidence type="ECO:0000313" key="6">
    <source>
        <dbReference type="RefSeq" id="XP_016437584.2"/>
    </source>
</evidence>
<evidence type="ECO:0000256" key="4">
    <source>
        <dbReference type="ARBA" id="ARBA00023180"/>
    </source>
</evidence>
<keyword evidence="4" id="KW-0325">Glycoprotein</keyword>
<dbReference type="RefSeq" id="XP_016437584.2">
    <property type="nucleotide sequence ID" value="XM_016582098.2"/>
</dbReference>
<reference evidence="6" key="2">
    <citation type="submission" date="2025-08" db="UniProtKB">
        <authorList>
            <consortium name="RefSeq"/>
        </authorList>
    </citation>
    <scope>IDENTIFICATION</scope>
    <source>
        <tissue evidence="6">Leaf</tissue>
    </source>
</reference>
<dbReference type="PaxDb" id="4097-A0A1S3XCN3"/>
<evidence type="ECO:0000313" key="5">
    <source>
        <dbReference type="Proteomes" id="UP000790787"/>
    </source>
</evidence>
<dbReference type="InterPro" id="IPR035669">
    <property type="entry name" value="SGNH_plant_lipase-like"/>
</dbReference>
<sequence>MASLSLAKVSFFLLVIILAFHSSPSAARRKCGITFVYQFGDSLADAGNTMRLPNVSLTLSTSKLPYGETFFNKPTGRASDGRIINDFIVSALNLPFLNAYLNKGTSFRQGANFAVSGATALNNTFWAAQNVNLRPWNKYLDAQLDWFKSHLQSTCGSNCGQHLKNSLVILGEFGGVDYFNCFFSNKQEPEIRRYVPLVIAEITRGIRDVIKLGATRILVPGVYPFGCLPVYLTSFAVPNATAYNPLGCLRNLNAFSSYHNTELKIALKSLQCEFPNVRIVYGDYYGALMTVLRRATRFGFNQNTLLAACCGGGGGRYNYGKPCGSDGATTCPNPSRYVNWDGIHLTDAAHHRMANIILNDILPKFVYNNVEDAGVLMSSY</sequence>
<keyword evidence="5" id="KW-1185">Reference proteome</keyword>
<dbReference type="InterPro" id="IPR036514">
    <property type="entry name" value="SGNH_hydro_sf"/>
</dbReference>
<dbReference type="InterPro" id="IPR001087">
    <property type="entry name" value="GDSL"/>
</dbReference>
<dbReference type="Gene3D" id="3.40.50.1110">
    <property type="entry name" value="SGNH hydrolase"/>
    <property type="match status" value="1"/>
</dbReference>
<organism evidence="5 6">
    <name type="scientific">Nicotiana tabacum</name>
    <name type="common">Common tobacco</name>
    <dbReference type="NCBI Taxonomy" id="4097"/>
    <lineage>
        <taxon>Eukaryota</taxon>
        <taxon>Viridiplantae</taxon>
        <taxon>Streptophyta</taxon>
        <taxon>Embryophyta</taxon>
        <taxon>Tracheophyta</taxon>
        <taxon>Spermatophyta</taxon>
        <taxon>Magnoliopsida</taxon>
        <taxon>eudicotyledons</taxon>
        <taxon>Gunneridae</taxon>
        <taxon>Pentapetalae</taxon>
        <taxon>asterids</taxon>
        <taxon>lamiids</taxon>
        <taxon>Solanales</taxon>
        <taxon>Solanaceae</taxon>
        <taxon>Nicotianoideae</taxon>
        <taxon>Nicotianeae</taxon>
        <taxon>Nicotiana</taxon>
    </lineage>
</organism>
<reference evidence="5" key="1">
    <citation type="journal article" date="2014" name="Nat. Commun.">
        <title>The tobacco genome sequence and its comparison with those of tomato and potato.</title>
        <authorList>
            <person name="Sierro N."/>
            <person name="Battey J.N."/>
            <person name="Ouadi S."/>
            <person name="Bakaher N."/>
            <person name="Bovet L."/>
            <person name="Willig A."/>
            <person name="Goepfert S."/>
            <person name="Peitsch M.C."/>
            <person name="Ivanov N.V."/>
        </authorList>
    </citation>
    <scope>NUCLEOTIDE SEQUENCE [LARGE SCALE GENOMIC DNA]</scope>
</reference>
<dbReference type="OMA" id="DAGNTMR"/>
<evidence type="ECO:0000256" key="2">
    <source>
        <dbReference type="ARBA" id="ARBA00022729"/>
    </source>
</evidence>
<dbReference type="AlphaFoldDB" id="A0A1S3XCN3"/>
<evidence type="ECO:0000256" key="3">
    <source>
        <dbReference type="ARBA" id="ARBA00022801"/>
    </source>
</evidence>
<dbReference type="GeneID" id="107763609"/>
<dbReference type="Pfam" id="PF00657">
    <property type="entry name" value="Lipase_GDSL"/>
    <property type="match status" value="1"/>
</dbReference>
<keyword evidence="2" id="KW-0732">Signal</keyword>